<comment type="caution">
    <text evidence="1">The sequence shown here is derived from an EMBL/GenBank/DDBJ whole genome shotgun (WGS) entry which is preliminary data.</text>
</comment>
<dbReference type="EMBL" id="JAEHFW010000003">
    <property type="protein sequence ID" value="MBK0380742.1"/>
    <property type="molecule type" value="Genomic_DNA"/>
</dbReference>
<dbReference type="AlphaFoldDB" id="A0A934PW36"/>
<proteinExistence type="predicted"/>
<organism evidence="1 2">
    <name type="scientific">Mucilaginibacter segetis</name>
    <dbReference type="NCBI Taxonomy" id="2793071"/>
    <lineage>
        <taxon>Bacteria</taxon>
        <taxon>Pseudomonadati</taxon>
        <taxon>Bacteroidota</taxon>
        <taxon>Sphingobacteriia</taxon>
        <taxon>Sphingobacteriales</taxon>
        <taxon>Sphingobacteriaceae</taxon>
        <taxon>Mucilaginibacter</taxon>
    </lineage>
</organism>
<accession>A0A934PW36</accession>
<gene>
    <name evidence="1" type="ORF">I5M19_15565</name>
</gene>
<dbReference type="RefSeq" id="WP_200067282.1">
    <property type="nucleotide sequence ID" value="NZ_JAEHFW010000003.1"/>
</dbReference>
<keyword evidence="2" id="KW-1185">Reference proteome</keyword>
<evidence type="ECO:0000313" key="1">
    <source>
        <dbReference type="EMBL" id="MBK0380742.1"/>
    </source>
</evidence>
<protein>
    <submittedName>
        <fullName evidence="1">Cysteine-rich CWC family protein</fullName>
    </submittedName>
</protein>
<dbReference type="Pfam" id="PF14375">
    <property type="entry name" value="Cys_rich_CWC"/>
    <property type="match status" value="1"/>
</dbReference>
<sequence>MLLRQFYWSLLIWITDKIALGLDIVKHQHIQEIFIIGSQYLYLFTTCQCSTMQLTLNEVQYISELYEGCLCAACLLELQQEYNKDLR</sequence>
<name>A0A934PW36_9SPHI</name>
<dbReference type="Proteomes" id="UP000613193">
    <property type="component" value="Unassembled WGS sequence"/>
</dbReference>
<dbReference type="InterPro" id="IPR032720">
    <property type="entry name" value="Cys_rich_CWC"/>
</dbReference>
<evidence type="ECO:0000313" key="2">
    <source>
        <dbReference type="Proteomes" id="UP000613193"/>
    </source>
</evidence>
<reference evidence="1" key="1">
    <citation type="submission" date="2020-12" db="EMBL/GenBank/DDBJ databases">
        <title>Bacterial novel species Mucilaginibacter sp. SD-g isolated from soil.</title>
        <authorList>
            <person name="Jung H.-Y."/>
        </authorList>
    </citation>
    <scope>NUCLEOTIDE SEQUENCE</scope>
    <source>
        <strain evidence="1">SD-g</strain>
    </source>
</reference>